<sequence length="258" mass="29423">MLAAPISEGFLNLIKLSTRLTYESWRSIVLPDSNIKIVTRLAKIYFFFSPYPAHFRFGKFRLTASLWSILLSTFTWSNVLLHLILNISWFCVSFLTRFPTERWQLVVMFYFLTVYVVLMAGCLRCIWLKSNLVFLFNSSISMEAGILKEGHRCTSWSYRFFAASSVGLQISTVLAPASLFVMAVVTLCMPPAITGLLHSSCSSWLGVDHDIGILVRLISAVQIAYTWMHMCCGVTITGLVAWFYPVQVIREKLIFLIR</sequence>
<proteinExistence type="predicted"/>
<comment type="caution">
    <text evidence="2">The sequence shown here is derived from an EMBL/GenBank/DDBJ whole genome shotgun (WGS) entry which is preliminary data.</text>
</comment>
<feature type="transmembrane region" description="Helical" evidence="1">
    <location>
        <begin position="64"/>
        <end position="85"/>
    </location>
</feature>
<evidence type="ECO:0000256" key="1">
    <source>
        <dbReference type="SAM" id="Phobius"/>
    </source>
</evidence>
<reference evidence="2 3" key="1">
    <citation type="submission" date="2015-12" db="EMBL/GenBank/DDBJ databases">
        <title>The genome of Folsomia candida.</title>
        <authorList>
            <person name="Faddeeva A."/>
            <person name="Derks M.F."/>
            <person name="Anvar Y."/>
            <person name="Smit S."/>
            <person name="Van Straalen N."/>
            <person name="Roelofs D."/>
        </authorList>
    </citation>
    <scope>NUCLEOTIDE SEQUENCE [LARGE SCALE GENOMIC DNA]</scope>
    <source>
        <strain evidence="2 3">VU population</strain>
        <tissue evidence="2">Whole body</tissue>
    </source>
</reference>
<keyword evidence="3" id="KW-1185">Reference proteome</keyword>
<accession>A0A226D691</accession>
<dbReference type="EMBL" id="LNIX01000034">
    <property type="protein sequence ID" value="OXA40378.1"/>
    <property type="molecule type" value="Genomic_DNA"/>
</dbReference>
<evidence type="ECO:0000313" key="2">
    <source>
        <dbReference type="EMBL" id="OXA40378.1"/>
    </source>
</evidence>
<feature type="transmembrane region" description="Helical" evidence="1">
    <location>
        <begin position="173"/>
        <end position="193"/>
    </location>
</feature>
<evidence type="ECO:0000313" key="3">
    <source>
        <dbReference type="Proteomes" id="UP000198287"/>
    </source>
</evidence>
<feature type="transmembrane region" description="Helical" evidence="1">
    <location>
        <begin position="105"/>
        <end position="127"/>
    </location>
</feature>
<feature type="transmembrane region" description="Helical" evidence="1">
    <location>
        <begin position="213"/>
        <end position="244"/>
    </location>
</feature>
<dbReference type="AlphaFoldDB" id="A0A226D691"/>
<keyword evidence="1" id="KW-1133">Transmembrane helix</keyword>
<keyword evidence="1" id="KW-0472">Membrane</keyword>
<protein>
    <submittedName>
        <fullName evidence="2">Uncharacterized protein</fullName>
    </submittedName>
</protein>
<name>A0A226D691_FOLCA</name>
<keyword evidence="1" id="KW-0812">Transmembrane</keyword>
<dbReference type="Proteomes" id="UP000198287">
    <property type="component" value="Unassembled WGS sequence"/>
</dbReference>
<gene>
    <name evidence="2" type="ORF">Fcan01_24971</name>
</gene>
<organism evidence="2 3">
    <name type="scientific">Folsomia candida</name>
    <name type="common">Springtail</name>
    <dbReference type="NCBI Taxonomy" id="158441"/>
    <lineage>
        <taxon>Eukaryota</taxon>
        <taxon>Metazoa</taxon>
        <taxon>Ecdysozoa</taxon>
        <taxon>Arthropoda</taxon>
        <taxon>Hexapoda</taxon>
        <taxon>Collembola</taxon>
        <taxon>Entomobryomorpha</taxon>
        <taxon>Isotomoidea</taxon>
        <taxon>Isotomidae</taxon>
        <taxon>Proisotominae</taxon>
        <taxon>Folsomia</taxon>
    </lineage>
</organism>